<dbReference type="GO" id="GO:0042742">
    <property type="term" value="P:defense response to bacterium"/>
    <property type="evidence" value="ECO:0007669"/>
    <property type="project" value="Ensembl"/>
</dbReference>
<evidence type="ECO:0000313" key="4">
    <source>
        <dbReference type="Ensembl" id="ENSCVAP00000018275.1"/>
    </source>
</evidence>
<dbReference type="InterPro" id="IPR005656">
    <property type="entry name" value="MmgE_PrpD"/>
</dbReference>
<accession>A0A3Q2G5F2</accession>
<proteinExistence type="inferred from homology"/>
<reference evidence="4" key="1">
    <citation type="submission" date="2025-08" db="UniProtKB">
        <authorList>
            <consortium name="Ensembl"/>
        </authorList>
    </citation>
    <scope>IDENTIFICATION</scope>
</reference>
<dbReference type="FunFam" id="1.10.4100.10:FF:000002">
    <property type="entry name" value="Aconitate decarboxylase 1"/>
    <property type="match status" value="1"/>
</dbReference>
<dbReference type="GO" id="GO:1903426">
    <property type="term" value="P:regulation of reactive oxygen species biosynthetic process"/>
    <property type="evidence" value="ECO:0007669"/>
    <property type="project" value="Ensembl"/>
</dbReference>
<name>A0A3Q2G5F2_CYPVA</name>
<dbReference type="OMA" id="KFHASCR"/>
<comment type="similarity">
    <text evidence="1">Belongs to the PrpD family.</text>
</comment>
<evidence type="ECO:0000256" key="1">
    <source>
        <dbReference type="ARBA" id="ARBA00006174"/>
    </source>
</evidence>
<dbReference type="Pfam" id="PF19305">
    <property type="entry name" value="MmgE_PrpD_C"/>
    <property type="match status" value="1"/>
</dbReference>
<protein>
    <submittedName>
        <fullName evidence="4">Aconitate decarboxylase 1</fullName>
    </submittedName>
</protein>
<dbReference type="STRING" id="28743.ENSCVAP00000018275"/>
<dbReference type="Proteomes" id="UP000265020">
    <property type="component" value="Unassembled WGS sequence"/>
</dbReference>
<keyword evidence="5" id="KW-1185">Reference proteome</keyword>
<dbReference type="GeneTree" id="ENSGT00390000015700"/>
<evidence type="ECO:0000313" key="5">
    <source>
        <dbReference type="Proteomes" id="UP000265020"/>
    </source>
</evidence>
<dbReference type="Gene3D" id="3.30.1330.120">
    <property type="entry name" value="2-methylcitrate dehydratase PrpD"/>
    <property type="match status" value="1"/>
</dbReference>
<dbReference type="InterPro" id="IPR042188">
    <property type="entry name" value="MmgE/PrpD_sf_2"/>
</dbReference>
<dbReference type="PANTHER" id="PTHR16943">
    <property type="entry name" value="2-METHYLCITRATE DEHYDRATASE-RELATED"/>
    <property type="match status" value="1"/>
</dbReference>
<dbReference type="SUPFAM" id="SSF103378">
    <property type="entry name" value="2-methylcitrate dehydratase PrpD"/>
    <property type="match status" value="1"/>
</dbReference>
<reference evidence="4" key="2">
    <citation type="submission" date="2025-09" db="UniProtKB">
        <authorList>
            <consortium name="Ensembl"/>
        </authorList>
    </citation>
    <scope>IDENTIFICATION</scope>
</reference>
<dbReference type="InterPro" id="IPR045337">
    <property type="entry name" value="MmgE_PrpD_C"/>
</dbReference>
<evidence type="ECO:0000259" key="3">
    <source>
        <dbReference type="Pfam" id="PF19305"/>
    </source>
</evidence>
<feature type="domain" description="MmgE/PrpD C-terminal" evidence="3">
    <location>
        <begin position="338"/>
        <end position="500"/>
    </location>
</feature>
<dbReference type="AlphaFoldDB" id="A0A3Q2G5F2"/>
<feature type="domain" description="MmgE/PrpD N-terminal" evidence="2">
    <location>
        <begin position="77"/>
        <end position="306"/>
    </location>
</feature>
<dbReference type="Ensembl" id="ENSCVAT00000027163.1">
    <property type="protein sequence ID" value="ENSCVAP00000018275.1"/>
    <property type="gene ID" value="ENSCVAG00000021516.1"/>
</dbReference>
<dbReference type="GO" id="GO:0047613">
    <property type="term" value="F:aconitate decarboxylase activity"/>
    <property type="evidence" value="ECO:0007669"/>
    <property type="project" value="TreeGrafter"/>
</dbReference>
<dbReference type="Pfam" id="PF03972">
    <property type="entry name" value="MmgE_PrpD_N"/>
    <property type="match status" value="1"/>
</dbReference>
<evidence type="ECO:0000259" key="2">
    <source>
        <dbReference type="Pfam" id="PF03972"/>
    </source>
</evidence>
<dbReference type="Gene3D" id="1.10.4100.10">
    <property type="entry name" value="2-methylcitrate dehydratase PrpD"/>
    <property type="match status" value="1"/>
</dbReference>
<dbReference type="InterPro" id="IPR036148">
    <property type="entry name" value="MmgE/PrpD_sf"/>
</dbReference>
<dbReference type="InterPro" id="IPR045336">
    <property type="entry name" value="MmgE_PrpD_N"/>
</dbReference>
<dbReference type="GO" id="GO:0005739">
    <property type="term" value="C:mitochondrion"/>
    <property type="evidence" value="ECO:0007669"/>
    <property type="project" value="TreeGrafter"/>
</dbReference>
<dbReference type="PANTHER" id="PTHR16943:SF11">
    <property type="entry name" value="CIS-ACONITATE DECARBOXYLASE"/>
    <property type="match status" value="1"/>
</dbReference>
<organism evidence="4 5">
    <name type="scientific">Cyprinodon variegatus</name>
    <name type="common">Sheepshead minnow</name>
    <dbReference type="NCBI Taxonomy" id="28743"/>
    <lineage>
        <taxon>Eukaryota</taxon>
        <taxon>Metazoa</taxon>
        <taxon>Chordata</taxon>
        <taxon>Craniata</taxon>
        <taxon>Vertebrata</taxon>
        <taxon>Euteleostomi</taxon>
        <taxon>Actinopterygii</taxon>
        <taxon>Neopterygii</taxon>
        <taxon>Teleostei</taxon>
        <taxon>Neoteleostei</taxon>
        <taxon>Acanthomorphata</taxon>
        <taxon>Ovalentaria</taxon>
        <taxon>Atherinomorphae</taxon>
        <taxon>Cyprinodontiformes</taxon>
        <taxon>Cyprinodontidae</taxon>
        <taxon>Cyprinodon</taxon>
    </lineage>
</organism>
<sequence>MISENGEPDSPQPDAARSVSASAMFCAPLCAAAGGSVEVPLTGSLLMKPGLTMCVCARPYRASGLSWGITESFGAGIHALRSSQLTDVVINRSKRMMLDTLGVGLLGTRTDVFQKALRYSQLFTSEYRSSIWGRSEITLPPYYAAFVNGIAVHSMDFDDTWHPATHPSGAVLPALLALAETLPSRPSGLDLLLAFNVGIEVQGRLMRFSKEAYNIPERFHPPSVVGVMGSAAASAKLLGLSPSQCSHALAIAASSAGAPLANAATQTKPLHIGNAARRGLEAAQLAAMGLEGNQAILDMNRGLGVYYNDYSPSAMPDCATNAFKWILEDQDVAFKRIPAHLAMHWLVDAALSARAKLQETIFDLSQIQRVTLRVPPSKYINCPLPTTEHQARHSFQFNACSALMDNRVTVASFDQDQINRPALKELLSKVEIETPADNQPSFDNMYCEVQIETAQGESCTARCNTFYGHWRKPLSQEDLVEKFSLNASSVLSAEGVEGVIDVVGNIEKVSECSVLGSYLRMNSNAHQQVYGMRTI</sequence>
<dbReference type="InterPro" id="IPR042183">
    <property type="entry name" value="MmgE/PrpD_sf_1"/>
</dbReference>